<dbReference type="Pfam" id="PF14341">
    <property type="entry name" value="PilX_N"/>
    <property type="match status" value="1"/>
</dbReference>
<gene>
    <name evidence="3" type="ORF">IQ22_01765</name>
</gene>
<accession>A0A562QDN3</accession>
<evidence type="ECO:0000256" key="1">
    <source>
        <dbReference type="SAM" id="Phobius"/>
    </source>
</evidence>
<name>A0A562QDN3_9PSED</name>
<feature type="domain" description="Type 4 fimbrial biogenesis protein PilX N-terminal" evidence="2">
    <location>
        <begin position="9"/>
        <end position="59"/>
    </location>
</feature>
<sequence>MNASPKRQQGATLLIALIMLLLITLIATSSMRITTQQTHVSGNLAERTRAFNAAESALREGERRLLNLSDTLFSSSSSGYSSCPVSVAAIGSNVCILTEAYDLSTTELALTWAGTALDASGTASQSVAYSGYDGTSSFSVAPRWVITPVATTSKNTTDVTQITEGKGVYYYRITAAAKDSGKRIPVILQSIVKVEK</sequence>
<feature type="transmembrane region" description="Helical" evidence="1">
    <location>
        <begin position="12"/>
        <end position="31"/>
    </location>
</feature>
<protein>
    <submittedName>
        <fullName evidence="3">Type IV pilus assembly protein PilX</fullName>
    </submittedName>
</protein>
<evidence type="ECO:0000259" key="2">
    <source>
        <dbReference type="Pfam" id="PF14341"/>
    </source>
</evidence>
<evidence type="ECO:0000313" key="3">
    <source>
        <dbReference type="EMBL" id="TWI54862.1"/>
    </source>
</evidence>
<dbReference type="AlphaFoldDB" id="A0A562QDN3"/>
<keyword evidence="1" id="KW-1133">Transmembrane helix</keyword>
<dbReference type="InterPro" id="IPR025746">
    <property type="entry name" value="PilX_N_dom"/>
</dbReference>
<proteinExistence type="predicted"/>
<organism evidence="3 4">
    <name type="scientific">Pseudomonas duriflava</name>
    <dbReference type="NCBI Taxonomy" id="459528"/>
    <lineage>
        <taxon>Bacteria</taxon>
        <taxon>Pseudomonadati</taxon>
        <taxon>Pseudomonadota</taxon>
        <taxon>Gammaproteobacteria</taxon>
        <taxon>Pseudomonadales</taxon>
        <taxon>Pseudomonadaceae</taxon>
        <taxon>Pseudomonas</taxon>
    </lineage>
</organism>
<keyword evidence="1" id="KW-0812">Transmembrane</keyword>
<keyword evidence="1" id="KW-0472">Membrane</keyword>
<comment type="caution">
    <text evidence="3">The sequence shown here is derived from an EMBL/GenBank/DDBJ whole genome shotgun (WGS) entry which is preliminary data.</text>
</comment>
<reference evidence="3 4" key="1">
    <citation type="journal article" date="2015" name="Stand. Genomic Sci.">
        <title>Genomic Encyclopedia of Bacterial and Archaeal Type Strains, Phase III: the genomes of soil and plant-associated and newly described type strains.</title>
        <authorList>
            <person name="Whitman W.B."/>
            <person name="Woyke T."/>
            <person name="Klenk H.P."/>
            <person name="Zhou Y."/>
            <person name="Lilburn T.G."/>
            <person name="Beck B.J."/>
            <person name="De Vos P."/>
            <person name="Vandamme P."/>
            <person name="Eisen J.A."/>
            <person name="Garrity G."/>
            <person name="Hugenholtz P."/>
            <person name="Kyrpides N.C."/>
        </authorList>
    </citation>
    <scope>NUCLEOTIDE SEQUENCE [LARGE SCALE GENOMIC DNA]</scope>
    <source>
        <strain evidence="3 4">CGMCC 1.6858</strain>
    </source>
</reference>
<dbReference type="Proteomes" id="UP000316905">
    <property type="component" value="Unassembled WGS sequence"/>
</dbReference>
<evidence type="ECO:0000313" key="4">
    <source>
        <dbReference type="Proteomes" id="UP000316905"/>
    </source>
</evidence>
<dbReference type="EMBL" id="VLKY01000005">
    <property type="protein sequence ID" value="TWI54862.1"/>
    <property type="molecule type" value="Genomic_DNA"/>
</dbReference>
<keyword evidence="4" id="KW-1185">Reference proteome</keyword>
<dbReference type="OrthoDB" id="6966120at2"/>
<dbReference type="RefSeq" id="WP_145140757.1">
    <property type="nucleotide sequence ID" value="NZ_VLKY01000005.1"/>
</dbReference>